<dbReference type="Gene3D" id="2.60.120.200">
    <property type="match status" value="1"/>
</dbReference>
<dbReference type="CDD" id="cd06899">
    <property type="entry name" value="lectin_legume_LecRK_Arcelin_ConA"/>
    <property type="match status" value="1"/>
</dbReference>
<keyword evidence="19" id="KW-1185">Reference proteome</keyword>
<proteinExistence type="inferred from homology"/>
<evidence type="ECO:0000256" key="14">
    <source>
        <dbReference type="ARBA" id="ARBA00023170"/>
    </source>
</evidence>
<keyword evidence="9 15" id="KW-0547">Nucleotide-binding</keyword>
<sequence length="698" mass="77292">MCSESSNSRFSFCFLLFYFLFTSFHCCSSTNFSFSSFPDSSNISFVNSASRSVVFDHPSLRLTDNQIGGSVFNSTGRAYFSEPIQLWDPVTNISSDFTTYFEFVISFPNGRISNASAGGIAFFIASEDSASPPLNSSGGWLGLFNQSNDGDPSNQVVAIEFDIFKDPWDPSDNHVGVDVNSIVSIANRTWSNTMVSGDILGARITYNGTLGRLDVTLKDPQVPNESITLNLTDVPIDLKEFLPARVIVGFSASTGQSIPIQAIRSWNFTSSLDLIVVTGIVEGKSKLWIVGLVIGLVGLTFLSGFLFVVWWRRTKRKQREKEDGDGGDDDDDFGDEEISMVENVVDEEEFIKGTGPKRFAYKELVKATNNFSQDGKLGQGGFGGVYKGFVTELNMEIAAKKISSTSKQGKKEYISEVNIISRLRHRNLVQLVGYSHERGHFVLVYEYMQNGSLDSHLFGKKLRLSWPVRYRIAQGIASALLYLHEEWEQCVVHRDIKSSNVMLDSNFNAKVGDFGLARLVDHGLRSPTTIVAGTMGYLAPESLLMNKASKESDVFSFGVVALEIACGRKAVEHNEEEEEKISLVSWVWGLYGQGRLLEGVDKALNGEFNQEEMVRLMTVGLWCAHPNHNLRASIRQAIQVLNFEAPLPKLPTQMPVPMYYALTAPNENPVSYTYSTNTSSQVSLQSDTSQPVSSKSSL</sequence>
<keyword evidence="12 16" id="KW-1133">Transmembrane helix</keyword>
<evidence type="ECO:0000256" key="16">
    <source>
        <dbReference type="SAM" id="Phobius"/>
    </source>
</evidence>
<evidence type="ECO:0000256" key="7">
    <source>
        <dbReference type="ARBA" id="ARBA00022729"/>
    </source>
</evidence>
<dbReference type="InterPro" id="IPR001220">
    <property type="entry name" value="Legume_lectin_dom"/>
</dbReference>
<dbReference type="Gene3D" id="1.10.510.10">
    <property type="entry name" value="Transferase(Phosphotransferase) domain 1"/>
    <property type="match status" value="1"/>
</dbReference>
<reference evidence="19" key="1">
    <citation type="submission" date="2025-05" db="UniProtKB">
        <authorList>
            <consortium name="RefSeq"/>
        </authorList>
    </citation>
    <scope>NUCLEOTIDE SEQUENCE [LARGE SCALE GENOMIC DNA]</scope>
</reference>
<evidence type="ECO:0000256" key="12">
    <source>
        <dbReference type="ARBA" id="ARBA00022989"/>
    </source>
</evidence>
<keyword evidence="5" id="KW-0808">Transferase</keyword>
<keyword evidence="14" id="KW-0675">Receptor</keyword>
<dbReference type="Pfam" id="PF00069">
    <property type="entry name" value="Pkinase"/>
    <property type="match status" value="1"/>
</dbReference>
<comment type="similarity">
    <text evidence="3">In the N-terminal section; belongs to the leguminous lectin family.</text>
</comment>
<dbReference type="InParanoid" id="A0A1S3C058"/>
<evidence type="ECO:0000256" key="11">
    <source>
        <dbReference type="ARBA" id="ARBA00022840"/>
    </source>
</evidence>
<evidence type="ECO:0000256" key="6">
    <source>
        <dbReference type="ARBA" id="ARBA00022692"/>
    </source>
</evidence>
<dbReference type="InterPro" id="IPR011009">
    <property type="entry name" value="Kinase-like_dom_sf"/>
</dbReference>
<evidence type="ECO:0000256" key="8">
    <source>
        <dbReference type="ARBA" id="ARBA00022734"/>
    </source>
</evidence>
<evidence type="ECO:0000256" key="17">
    <source>
        <dbReference type="SAM" id="SignalP"/>
    </source>
</evidence>
<reference evidence="20" key="2">
    <citation type="submission" date="2025-08" db="UniProtKB">
        <authorList>
            <consortium name="RefSeq"/>
        </authorList>
    </citation>
    <scope>IDENTIFICATION</scope>
    <source>
        <tissue evidence="20">Stem</tissue>
    </source>
</reference>
<dbReference type="GO" id="GO:0005886">
    <property type="term" value="C:plasma membrane"/>
    <property type="evidence" value="ECO:0007669"/>
    <property type="project" value="UniProtKB-SubCell"/>
</dbReference>
<dbReference type="PANTHER" id="PTHR27007">
    <property type="match status" value="1"/>
</dbReference>
<dbReference type="PROSITE" id="PS50011">
    <property type="entry name" value="PROTEIN_KINASE_DOM"/>
    <property type="match status" value="1"/>
</dbReference>
<organism evidence="19 20">
    <name type="scientific">Cucumis melo</name>
    <name type="common">Muskmelon</name>
    <dbReference type="NCBI Taxonomy" id="3656"/>
    <lineage>
        <taxon>Eukaryota</taxon>
        <taxon>Viridiplantae</taxon>
        <taxon>Streptophyta</taxon>
        <taxon>Embryophyta</taxon>
        <taxon>Tracheophyta</taxon>
        <taxon>Spermatophyta</taxon>
        <taxon>Magnoliopsida</taxon>
        <taxon>eudicotyledons</taxon>
        <taxon>Gunneridae</taxon>
        <taxon>Pentapetalae</taxon>
        <taxon>rosids</taxon>
        <taxon>fabids</taxon>
        <taxon>Cucurbitales</taxon>
        <taxon>Cucurbitaceae</taxon>
        <taxon>Benincaseae</taxon>
        <taxon>Cucumis</taxon>
    </lineage>
</organism>
<evidence type="ECO:0000256" key="10">
    <source>
        <dbReference type="ARBA" id="ARBA00022777"/>
    </source>
</evidence>
<keyword evidence="10" id="KW-0418">Kinase</keyword>
<dbReference type="InterPro" id="IPR013320">
    <property type="entry name" value="ConA-like_dom_sf"/>
</dbReference>
<comment type="subcellular location">
    <subcellularLocation>
        <location evidence="1">Membrane</location>
        <topology evidence="1">Single-pass type I membrane protein</topology>
    </subcellularLocation>
</comment>
<dbReference type="GO" id="GO:0002229">
    <property type="term" value="P:defense response to oomycetes"/>
    <property type="evidence" value="ECO:0007669"/>
    <property type="project" value="UniProtKB-ARBA"/>
</dbReference>
<dbReference type="GO" id="GO:0030246">
    <property type="term" value="F:carbohydrate binding"/>
    <property type="evidence" value="ECO:0007669"/>
    <property type="project" value="UniProtKB-KW"/>
</dbReference>
<dbReference type="Pfam" id="PF00139">
    <property type="entry name" value="Lectin_legB"/>
    <property type="match status" value="1"/>
</dbReference>
<comment type="similarity">
    <text evidence="4">In the C-terminal section; belongs to the protein kinase superfamily. Ser/Thr protein kinase family.</text>
</comment>
<dbReference type="RefSeq" id="XP_008455117.2">
    <property type="nucleotide sequence ID" value="XM_008456895.2"/>
</dbReference>
<feature type="binding site" evidence="15">
    <location>
        <position position="401"/>
    </location>
    <ligand>
        <name>ATP</name>
        <dbReference type="ChEBI" id="CHEBI:30616"/>
    </ligand>
</feature>
<comment type="similarity">
    <text evidence="2">Belongs to the leguminous lectin family.</text>
</comment>
<feature type="signal peptide" evidence="17">
    <location>
        <begin position="1"/>
        <end position="29"/>
    </location>
</feature>
<dbReference type="GeneID" id="103495369"/>
<dbReference type="PROSITE" id="PS00108">
    <property type="entry name" value="PROTEIN_KINASE_ST"/>
    <property type="match status" value="1"/>
</dbReference>
<dbReference type="SUPFAM" id="SSF56112">
    <property type="entry name" value="Protein kinase-like (PK-like)"/>
    <property type="match status" value="1"/>
</dbReference>
<dbReference type="KEGG" id="cmo:103495369"/>
<name>A0A1S3C058_CUCME</name>
<accession>A0A1S3C058</accession>
<dbReference type="InterPro" id="IPR008271">
    <property type="entry name" value="Ser/Thr_kinase_AS"/>
</dbReference>
<keyword evidence="7 17" id="KW-0732">Signal</keyword>
<evidence type="ECO:0000313" key="19">
    <source>
        <dbReference type="Proteomes" id="UP001652600"/>
    </source>
</evidence>
<dbReference type="SUPFAM" id="SSF49899">
    <property type="entry name" value="Concanavalin A-like lectins/glucanases"/>
    <property type="match status" value="1"/>
</dbReference>
<dbReference type="SMART" id="SM00220">
    <property type="entry name" value="S_TKc"/>
    <property type="match status" value="1"/>
</dbReference>
<evidence type="ECO:0000256" key="13">
    <source>
        <dbReference type="ARBA" id="ARBA00023136"/>
    </source>
</evidence>
<feature type="transmembrane region" description="Helical" evidence="16">
    <location>
        <begin position="287"/>
        <end position="311"/>
    </location>
</feature>
<dbReference type="InterPro" id="IPR017441">
    <property type="entry name" value="Protein_kinase_ATP_BS"/>
</dbReference>
<keyword evidence="13 16" id="KW-0472">Membrane</keyword>
<keyword evidence="11 15" id="KW-0067">ATP-binding</keyword>
<protein>
    <submittedName>
        <fullName evidence="20">L-type lectin-domain containing receptor kinase IX.1-like isoform X1</fullName>
    </submittedName>
</protein>
<dbReference type="PROSITE" id="PS00107">
    <property type="entry name" value="PROTEIN_KINASE_ATP"/>
    <property type="match status" value="1"/>
</dbReference>
<dbReference type="GO" id="GO:0004672">
    <property type="term" value="F:protein kinase activity"/>
    <property type="evidence" value="ECO:0007669"/>
    <property type="project" value="InterPro"/>
</dbReference>
<evidence type="ECO:0000256" key="15">
    <source>
        <dbReference type="PROSITE-ProRule" id="PRU10141"/>
    </source>
</evidence>
<evidence type="ECO:0000256" key="4">
    <source>
        <dbReference type="ARBA" id="ARBA00010217"/>
    </source>
</evidence>
<evidence type="ECO:0000256" key="9">
    <source>
        <dbReference type="ARBA" id="ARBA00022741"/>
    </source>
</evidence>
<dbReference type="GO" id="GO:0005524">
    <property type="term" value="F:ATP binding"/>
    <property type="evidence" value="ECO:0007669"/>
    <property type="project" value="UniProtKB-UniRule"/>
</dbReference>
<evidence type="ECO:0000313" key="20">
    <source>
        <dbReference type="RefSeq" id="XP_008455117.2"/>
    </source>
</evidence>
<gene>
    <name evidence="20" type="primary">LOC103495369</name>
</gene>
<dbReference type="eggNOG" id="ENOG502QQ8C">
    <property type="taxonomic scope" value="Eukaryota"/>
</dbReference>
<keyword evidence="8" id="KW-0430">Lectin</keyword>
<evidence type="ECO:0000256" key="1">
    <source>
        <dbReference type="ARBA" id="ARBA00004479"/>
    </source>
</evidence>
<dbReference type="Gene3D" id="3.30.200.20">
    <property type="entry name" value="Phosphorylase Kinase, domain 1"/>
    <property type="match status" value="1"/>
</dbReference>
<feature type="domain" description="Protein kinase" evidence="18">
    <location>
        <begin position="371"/>
        <end position="628"/>
    </location>
</feature>
<dbReference type="Proteomes" id="UP001652600">
    <property type="component" value="Chromosome 1"/>
</dbReference>
<evidence type="ECO:0000256" key="5">
    <source>
        <dbReference type="ARBA" id="ARBA00022679"/>
    </source>
</evidence>
<evidence type="ECO:0000256" key="2">
    <source>
        <dbReference type="ARBA" id="ARBA00007606"/>
    </source>
</evidence>
<keyword evidence="6 16" id="KW-0812">Transmembrane</keyword>
<feature type="chain" id="PRO_5046098966" evidence="17">
    <location>
        <begin position="30"/>
        <end position="698"/>
    </location>
</feature>
<evidence type="ECO:0000256" key="3">
    <source>
        <dbReference type="ARBA" id="ARBA00008536"/>
    </source>
</evidence>
<dbReference type="InterPro" id="IPR050528">
    <property type="entry name" value="L-type_Lectin-RKs"/>
</dbReference>
<dbReference type="InterPro" id="IPR000719">
    <property type="entry name" value="Prot_kinase_dom"/>
</dbReference>
<evidence type="ECO:0000259" key="18">
    <source>
        <dbReference type="PROSITE" id="PS50011"/>
    </source>
</evidence>